<evidence type="ECO:0000313" key="2">
    <source>
        <dbReference type="EMBL" id="KIE58479.1"/>
    </source>
</evidence>
<evidence type="ECO:0000313" key="5">
    <source>
        <dbReference type="Proteomes" id="UP000315925"/>
    </source>
</evidence>
<evidence type="ECO:0000313" key="4">
    <source>
        <dbReference type="Proteomes" id="UP000031594"/>
    </source>
</evidence>
<dbReference type="PANTHER" id="PTHR34203">
    <property type="entry name" value="METHYLTRANSFERASE, FKBM FAMILY PROTEIN"/>
    <property type="match status" value="1"/>
</dbReference>
<feature type="domain" description="Methyltransferase FkbM" evidence="1">
    <location>
        <begin position="91"/>
        <end position="254"/>
    </location>
</feature>
<keyword evidence="3" id="KW-0489">Methyltransferase</keyword>
<dbReference type="Pfam" id="PF05050">
    <property type="entry name" value="Methyltransf_21"/>
    <property type="match status" value="1"/>
</dbReference>
<proteinExistence type="predicted"/>
<protein>
    <submittedName>
        <fullName evidence="3">FkbM family methyltransferase</fullName>
    </submittedName>
</protein>
<accession>A0A0C1UPZ6</accession>
<dbReference type="InterPro" id="IPR006342">
    <property type="entry name" value="FkbM_mtfrase"/>
</dbReference>
<dbReference type="OrthoDB" id="182922at2"/>
<reference evidence="2 4" key="1">
    <citation type="submission" date="2014-08" db="EMBL/GenBank/DDBJ databases">
        <title>Methylacidiphilum kamchatkense strain Kam1 draft genome sequence.</title>
        <authorList>
            <person name="Birkeland N.-K."/>
            <person name="Erikstad H.A."/>
        </authorList>
    </citation>
    <scope>NUCLEOTIDE SEQUENCE [LARGE SCALE GENOMIC DNA]</scope>
    <source>
        <strain evidence="2 4">Kam1</strain>
    </source>
</reference>
<dbReference type="Proteomes" id="UP000315925">
    <property type="component" value="Chromosome"/>
</dbReference>
<evidence type="ECO:0000259" key="1">
    <source>
        <dbReference type="Pfam" id="PF05050"/>
    </source>
</evidence>
<dbReference type="Gene3D" id="3.40.50.150">
    <property type="entry name" value="Vaccinia Virus protein VP39"/>
    <property type="match status" value="1"/>
</dbReference>
<dbReference type="AlphaFoldDB" id="A0A0C1UPZ6"/>
<sequence length="271" mass="32054">MSWNKRLIRYANVVKTFENWPVYFQYRKERKGANPIQKLSDPIVFKCRNHQILIAVPKSKMDNLFEEIFALRIYWPNFWSWANKEKLTVIDIGSNIGLFSYFVFSQFPNSKVIAIEPIEENLRWMESLHQMNPTTQFFVKKGVIYSERNEVDLFLASEGPFPVLSSVLSTFSQNISKKIRIPSYLIEDLFSEYQIEKCDLCKLDCEGAEYEILFHCPSKIYDRINRIVLEAHHISHPECSPFLLHNFLKDKGYSVYSEPMTEQTTMIYAWK</sequence>
<dbReference type="Proteomes" id="UP000031594">
    <property type="component" value="Unassembled WGS sequence"/>
</dbReference>
<dbReference type="NCBIfam" id="TIGR01444">
    <property type="entry name" value="fkbM_fam"/>
    <property type="match status" value="1"/>
</dbReference>
<gene>
    <name evidence="2" type="ORF">A946_06190</name>
    <name evidence="3" type="ORF">kam1_2086</name>
</gene>
<dbReference type="GO" id="GO:0032259">
    <property type="term" value="P:methylation"/>
    <property type="evidence" value="ECO:0007669"/>
    <property type="project" value="UniProtKB-KW"/>
</dbReference>
<name>A0A0C1UPZ6_9BACT</name>
<dbReference type="PANTHER" id="PTHR34203:SF15">
    <property type="entry name" value="SLL1173 PROTEIN"/>
    <property type="match status" value="1"/>
</dbReference>
<keyword evidence="3" id="KW-0808">Transferase</keyword>
<dbReference type="EMBL" id="JQNX01000004">
    <property type="protein sequence ID" value="KIE58479.1"/>
    <property type="molecule type" value="Genomic_DNA"/>
</dbReference>
<dbReference type="EMBL" id="CP037899">
    <property type="protein sequence ID" value="QDQ43294.1"/>
    <property type="molecule type" value="Genomic_DNA"/>
</dbReference>
<evidence type="ECO:0000313" key="3">
    <source>
        <dbReference type="EMBL" id="QDQ43294.1"/>
    </source>
</evidence>
<dbReference type="SUPFAM" id="SSF53335">
    <property type="entry name" value="S-adenosyl-L-methionine-dependent methyltransferases"/>
    <property type="match status" value="1"/>
</dbReference>
<dbReference type="GO" id="GO:0008168">
    <property type="term" value="F:methyltransferase activity"/>
    <property type="evidence" value="ECO:0007669"/>
    <property type="project" value="UniProtKB-KW"/>
</dbReference>
<dbReference type="InterPro" id="IPR029063">
    <property type="entry name" value="SAM-dependent_MTases_sf"/>
</dbReference>
<dbReference type="InterPro" id="IPR052514">
    <property type="entry name" value="SAM-dependent_MTase"/>
</dbReference>
<dbReference type="STRING" id="1202785.A946_06190"/>
<keyword evidence="4" id="KW-1185">Reference proteome</keyword>
<organism evidence="3 5">
    <name type="scientific">Methylacidiphilum kamchatkense Kam1</name>
    <dbReference type="NCBI Taxonomy" id="1202785"/>
    <lineage>
        <taxon>Bacteria</taxon>
        <taxon>Pseudomonadati</taxon>
        <taxon>Verrucomicrobiota</taxon>
        <taxon>Methylacidiphilae</taxon>
        <taxon>Methylacidiphilales</taxon>
        <taxon>Methylacidiphilaceae</taxon>
        <taxon>Methylacidiphilum (ex Ratnadevi et al. 2023)</taxon>
    </lineage>
</organism>
<dbReference type="KEGG" id="mkc:kam1_2086"/>
<dbReference type="RefSeq" id="WP_039721446.1">
    <property type="nucleotide sequence ID" value="NZ_CP037899.1"/>
</dbReference>
<reference evidence="5" key="3">
    <citation type="submission" date="2019-03" db="EMBL/GenBank/DDBJ databases">
        <title>Complete genome of Methylacidiphilum kamchatkense Kam1.</title>
        <authorList>
            <person name="Kruse T."/>
            <person name="Murarilal Ratnadevi C."/>
            <person name="Erikstad H.-A."/>
            <person name="Birkeland N.-K."/>
        </authorList>
    </citation>
    <scope>NUCLEOTIDE SEQUENCE [LARGE SCALE GENOMIC DNA]</scope>
    <source>
        <strain evidence="5">kam1</strain>
    </source>
</reference>
<reference evidence="3" key="2">
    <citation type="journal article" date="2019" name="BMC Genomics">
        <title>Complete genome sequence analysis of the thermoacidophilic verrucomicrobial methanotroph 'Candidatus Methylacidiphilum kamchatkense' strain Kam1 and comparison with its closest relatives.</title>
        <authorList>
            <person name="Kruse T."/>
            <person name="Ratnadevi C.M."/>
            <person name="Erikstad H.A."/>
            <person name="Birkeland N.K."/>
        </authorList>
    </citation>
    <scope>NUCLEOTIDE SEQUENCE</scope>
    <source>
        <strain evidence="3">Kam1</strain>
    </source>
</reference>